<sequence>MGGRQRTTLFMTKEVKKEAKKKASTGEQTAQR</sequence>
<dbReference type="AlphaFoldDB" id="M1I2M9"/>
<reference evidence="2 3" key="1">
    <citation type="journal article" date="2012" name="ISME J.">
        <title>Genomic evidence of rapid, global-scale gene flow in a Sulfolobus species.</title>
        <authorList>
            <person name="Mao D."/>
            <person name="Grogan D."/>
        </authorList>
    </citation>
    <scope>NUCLEOTIDE SEQUENCE [LARGE SCALE GENOMIC DNA]</scope>
    <source>
        <strain evidence="2 3">N8</strain>
    </source>
</reference>
<evidence type="ECO:0000313" key="3">
    <source>
        <dbReference type="Proteomes" id="UP000011281"/>
    </source>
</evidence>
<name>M1I2M9_9CREN</name>
<feature type="compositionally biased region" description="Polar residues" evidence="1">
    <location>
        <begin position="1"/>
        <end position="10"/>
    </location>
</feature>
<evidence type="ECO:0000313" key="2">
    <source>
        <dbReference type="EMBL" id="AGE70528.1"/>
    </source>
</evidence>
<dbReference type="EMBL" id="CP002817">
    <property type="protein sequence ID" value="AGE70528.1"/>
    <property type="molecule type" value="Genomic_DNA"/>
</dbReference>
<gene>
    <name evidence="2" type="ORF">SacN8_02750</name>
</gene>
<dbReference type="HOGENOM" id="CLU_3387515_0_0_2"/>
<accession>M1I2M9</accession>
<dbReference type="KEGG" id="sacn:SacN8_02750"/>
<feature type="region of interest" description="Disordered" evidence="1">
    <location>
        <begin position="1"/>
        <end position="32"/>
    </location>
</feature>
<dbReference type="Proteomes" id="UP000011281">
    <property type="component" value="Chromosome"/>
</dbReference>
<organism evidence="3">
    <name type="scientific">Sulfolobus acidocaldarius N8</name>
    <dbReference type="NCBI Taxonomy" id="1028566"/>
    <lineage>
        <taxon>Archaea</taxon>
        <taxon>Thermoproteota</taxon>
        <taxon>Thermoprotei</taxon>
        <taxon>Sulfolobales</taxon>
        <taxon>Sulfolobaceae</taxon>
        <taxon>Sulfolobus</taxon>
    </lineage>
</organism>
<proteinExistence type="predicted"/>
<evidence type="ECO:0000256" key="1">
    <source>
        <dbReference type="SAM" id="MobiDB-lite"/>
    </source>
</evidence>
<protein>
    <submittedName>
        <fullName evidence="2">Uncharacterized protein</fullName>
    </submittedName>
</protein>